<organism evidence="1 2">
    <name type="scientific">Pontimicrobium aquaticum</name>
    <dbReference type="NCBI Taxonomy" id="2565367"/>
    <lineage>
        <taxon>Bacteria</taxon>
        <taxon>Pseudomonadati</taxon>
        <taxon>Bacteroidota</taxon>
        <taxon>Flavobacteriia</taxon>
        <taxon>Flavobacteriales</taxon>
        <taxon>Flavobacteriaceae</taxon>
        <taxon>Pontimicrobium</taxon>
    </lineage>
</organism>
<accession>A0A4U0EYF1</accession>
<name>A0A4U0EYF1_9FLAO</name>
<gene>
    <name evidence="1" type="ORF">E5167_07165</name>
</gene>
<evidence type="ECO:0000313" key="1">
    <source>
        <dbReference type="EMBL" id="TJY36434.1"/>
    </source>
</evidence>
<dbReference type="Proteomes" id="UP000307657">
    <property type="component" value="Unassembled WGS sequence"/>
</dbReference>
<reference evidence="1 2" key="1">
    <citation type="submission" date="2019-04" db="EMBL/GenBank/DDBJ databases">
        <title>Lacinutrix sp. nov., isolated from marine water.</title>
        <authorList>
            <person name="Kim W."/>
        </authorList>
    </citation>
    <scope>NUCLEOTIDE SEQUENCE [LARGE SCALE GENOMIC DNA]</scope>
    <source>
        <strain evidence="1 2">CAU 1491</strain>
    </source>
</reference>
<dbReference type="OrthoDB" id="954762at2"/>
<keyword evidence="2" id="KW-1185">Reference proteome</keyword>
<proteinExistence type="predicted"/>
<dbReference type="RefSeq" id="WP_136842557.1">
    <property type="nucleotide sequence ID" value="NZ_SUPL01000003.1"/>
</dbReference>
<comment type="caution">
    <text evidence="1">The sequence shown here is derived from an EMBL/GenBank/DDBJ whole genome shotgun (WGS) entry which is preliminary data.</text>
</comment>
<dbReference type="AlphaFoldDB" id="A0A4U0EYF1"/>
<evidence type="ECO:0008006" key="3">
    <source>
        <dbReference type="Google" id="ProtNLM"/>
    </source>
</evidence>
<sequence length="133" mass="15943">MRTLFLFIALIIGSQTFGQIDDRISTIEFVEVLNNNKKEALYYFQNNWKVLRVKAMKKNYIHSYQLLETQKSDEAPFQLMLVTTYLNKVQYDQREDHFQELIKESGGLKLLNDKKPTEFRKSLFSKDMVRHWN</sequence>
<dbReference type="EMBL" id="SUPL01000003">
    <property type="protein sequence ID" value="TJY36434.1"/>
    <property type="molecule type" value="Genomic_DNA"/>
</dbReference>
<protein>
    <recommendedName>
        <fullName evidence="3">NIPSNAP protein</fullName>
    </recommendedName>
</protein>
<evidence type="ECO:0000313" key="2">
    <source>
        <dbReference type="Proteomes" id="UP000307657"/>
    </source>
</evidence>